<dbReference type="RefSeq" id="WP_101916844.1">
    <property type="nucleotide sequence ID" value="NZ_OENF01000012.1"/>
</dbReference>
<evidence type="ECO:0000313" key="3">
    <source>
        <dbReference type="EMBL" id="SOS74347.1"/>
    </source>
</evidence>
<feature type="domain" description="Aerotolerance regulator N-terminal" evidence="2">
    <location>
        <begin position="1"/>
        <end position="76"/>
    </location>
</feature>
<dbReference type="AlphaFoldDB" id="A0A2H1YHS4"/>
<feature type="transmembrane region" description="Helical" evidence="1">
    <location>
        <begin position="627"/>
        <end position="650"/>
    </location>
</feature>
<evidence type="ECO:0000256" key="1">
    <source>
        <dbReference type="SAM" id="Phobius"/>
    </source>
</evidence>
<dbReference type="Pfam" id="PF07584">
    <property type="entry name" value="BatA"/>
    <property type="match status" value="1"/>
</dbReference>
<dbReference type="InterPro" id="IPR024163">
    <property type="entry name" value="Aerotolerance_reg_N"/>
</dbReference>
<gene>
    <name evidence="3" type="ORF">TNO020_20023</name>
</gene>
<feature type="transmembrane region" description="Helical" evidence="1">
    <location>
        <begin position="56"/>
        <end position="78"/>
    </location>
</feature>
<proteinExistence type="predicted"/>
<accession>A0A2H1YHS4</accession>
<dbReference type="PANTHER" id="PTHR37464:SF1">
    <property type="entry name" value="BLL2463 PROTEIN"/>
    <property type="match status" value="1"/>
</dbReference>
<dbReference type="SUPFAM" id="SSF52317">
    <property type="entry name" value="Class I glutamine amidotransferase-like"/>
    <property type="match status" value="1"/>
</dbReference>
<organism evidence="3 4">
    <name type="scientific">Tenacibaculum piscium</name>
    <dbReference type="NCBI Taxonomy" id="1458515"/>
    <lineage>
        <taxon>Bacteria</taxon>
        <taxon>Pseudomonadati</taxon>
        <taxon>Bacteroidota</taxon>
        <taxon>Flavobacteriia</taxon>
        <taxon>Flavobacteriales</taxon>
        <taxon>Flavobacteriaceae</taxon>
        <taxon>Tenacibaculum</taxon>
    </lineage>
</organism>
<feature type="transmembrane region" description="Helical" evidence="1">
    <location>
        <begin position="6"/>
        <end position="24"/>
    </location>
</feature>
<name>A0A2H1YHS4_9FLAO</name>
<reference evidence="4" key="1">
    <citation type="submission" date="2017-11" db="EMBL/GenBank/DDBJ databases">
        <authorList>
            <person name="Duchaud E."/>
        </authorList>
    </citation>
    <scope>NUCLEOTIDE SEQUENCE [LARGE SCALE GENOMIC DNA]</scope>
    <source>
        <strain evidence="4">Tenacibaculum sp. TNO020</strain>
    </source>
</reference>
<evidence type="ECO:0000313" key="4">
    <source>
        <dbReference type="Proteomes" id="UP000234211"/>
    </source>
</evidence>
<dbReference type="EMBL" id="OENF01000012">
    <property type="protein sequence ID" value="SOS74347.1"/>
    <property type="molecule type" value="Genomic_DNA"/>
</dbReference>
<dbReference type="InterPro" id="IPR011933">
    <property type="entry name" value="Double_TM_dom"/>
</dbReference>
<evidence type="ECO:0000259" key="2">
    <source>
        <dbReference type="Pfam" id="PF07584"/>
    </source>
</evidence>
<keyword evidence="4" id="KW-1185">Reference proteome</keyword>
<keyword evidence="1" id="KW-0472">Membrane</keyword>
<keyword evidence="1" id="KW-0812">Transmembrane</keyword>
<protein>
    <recommendedName>
        <fullName evidence="2">Aerotolerance regulator N-terminal domain-containing protein</fullName>
    </recommendedName>
</protein>
<dbReference type="PANTHER" id="PTHR37464">
    <property type="entry name" value="BLL2463 PROTEIN"/>
    <property type="match status" value="1"/>
</dbReference>
<dbReference type="OrthoDB" id="9810200at2"/>
<keyword evidence="1" id="KW-1133">Transmembrane helix</keyword>
<sequence length="652" mass="75314">MQFKHPEILYFLAVLLIPILIHLFQFQKFVKVPFTNVAFLKKIALQTRKSSRLKKWLILATRLLLLTAIIFAFAQPYFGNHKESENSYVSIYLDNSLSTNTQGEKGDLLQVSIQEIMENLSKKTTYSLLTNADFYKNKTATELKSILVNIKNTAKKTDIKTVLLKISSENKQHKNTKNTLISDFQNVKISDVNSLPKNTAFVKLTPVLKNNISIDSVYLSQGKNATTNIHIVIRNQGKYKEEIPISLYKKQELNNKQMFTVDENKTTTVIFSILKSAEFSGKIQVDYNDAYAFDNTFYFCINSNPKMAVLNIRETKNTDFLNRIYTNNEFDLTTSSVQNLNYNLLEKQELIIVNEIEKISETLTKSLVDYSIKGGNLVIIPAKNATISSYNTLFKKLQIGRIISEKKDTLKITNINYKHPILKNVFEKEIQNFQYPYVKKQYKTNFKNSSTILNFENKNAFIQQINTNNSAIFWVASSLDSKNSNFINSPLIVPLFYNIAKKSRKQPQLYYRINTKNSINIGIHKNNSIKKSEVLQISNTETSFIPLQKTRQNNIEITTINQPLQAGFYQIKQQNNILKNIAFNYPKQESSLNFLDIQNIEELKNKTISNSVENTLQNSNQESKIQWLWKWFLALAIVSLLTEIFILKFFKT</sequence>
<dbReference type="InterPro" id="IPR029062">
    <property type="entry name" value="Class_I_gatase-like"/>
</dbReference>
<dbReference type="Proteomes" id="UP000234211">
    <property type="component" value="Unassembled WGS sequence"/>
</dbReference>
<dbReference type="NCBIfam" id="TIGR02226">
    <property type="entry name" value="two_anch"/>
    <property type="match status" value="1"/>
</dbReference>